<dbReference type="PROSITE" id="PS50297">
    <property type="entry name" value="ANK_REP_REGION"/>
    <property type="match status" value="6"/>
</dbReference>
<dbReference type="OrthoDB" id="8960888at2"/>
<dbReference type="PANTHER" id="PTHR24198:SF165">
    <property type="entry name" value="ANKYRIN REPEAT-CONTAINING PROTEIN-RELATED"/>
    <property type="match status" value="1"/>
</dbReference>
<dbReference type="Proteomes" id="UP000291562">
    <property type="component" value="Chromosome"/>
</dbReference>
<keyword evidence="1" id="KW-0677">Repeat</keyword>
<reference evidence="5 6" key="1">
    <citation type="submission" date="2019-01" db="EMBL/GenBank/DDBJ databases">
        <title>Pseudolysobacter antarctica gen. nov., sp. nov., isolated from Fildes Peninsula, Antarctica.</title>
        <authorList>
            <person name="Wei Z."/>
            <person name="Peng F."/>
        </authorList>
    </citation>
    <scope>NUCLEOTIDE SEQUENCE [LARGE SCALE GENOMIC DNA]</scope>
    <source>
        <strain evidence="5 6">AQ6-296</strain>
    </source>
</reference>
<keyword evidence="4" id="KW-0812">Transmembrane</keyword>
<dbReference type="SMART" id="SM00248">
    <property type="entry name" value="ANK"/>
    <property type="match status" value="16"/>
</dbReference>
<keyword evidence="2 3" id="KW-0040">ANK repeat</keyword>
<keyword evidence="6" id="KW-1185">Reference proteome</keyword>
<proteinExistence type="predicted"/>
<dbReference type="AlphaFoldDB" id="A0A411HP37"/>
<feature type="repeat" description="ANK" evidence="3">
    <location>
        <begin position="792"/>
        <end position="827"/>
    </location>
</feature>
<feature type="repeat" description="ANK" evidence="3">
    <location>
        <begin position="402"/>
        <end position="434"/>
    </location>
</feature>
<dbReference type="PROSITE" id="PS50088">
    <property type="entry name" value="ANK_REPEAT"/>
    <property type="match status" value="11"/>
</dbReference>
<gene>
    <name evidence="5" type="ORF">ELE36_18810</name>
</gene>
<accession>A0A411HP37</accession>
<evidence type="ECO:0000313" key="6">
    <source>
        <dbReference type="Proteomes" id="UP000291562"/>
    </source>
</evidence>
<feature type="repeat" description="ANK" evidence="3">
    <location>
        <begin position="959"/>
        <end position="991"/>
    </location>
</feature>
<dbReference type="PANTHER" id="PTHR24198">
    <property type="entry name" value="ANKYRIN REPEAT AND PROTEIN KINASE DOMAIN-CONTAINING PROTEIN"/>
    <property type="match status" value="1"/>
</dbReference>
<dbReference type="Pfam" id="PF12796">
    <property type="entry name" value="Ank_2"/>
    <property type="match status" value="4"/>
</dbReference>
<feature type="repeat" description="ANK" evidence="3">
    <location>
        <begin position="468"/>
        <end position="500"/>
    </location>
</feature>
<dbReference type="SUPFAM" id="SSF48403">
    <property type="entry name" value="Ankyrin repeat"/>
    <property type="match status" value="3"/>
</dbReference>
<dbReference type="KEGG" id="xbc:ELE36_18810"/>
<dbReference type="Gene3D" id="1.25.40.20">
    <property type="entry name" value="Ankyrin repeat-containing domain"/>
    <property type="match status" value="5"/>
</dbReference>
<feature type="repeat" description="ANK" evidence="3">
    <location>
        <begin position="333"/>
        <end position="368"/>
    </location>
</feature>
<feature type="repeat" description="ANK" evidence="3">
    <location>
        <begin position="369"/>
        <end position="401"/>
    </location>
</feature>
<protein>
    <submittedName>
        <fullName evidence="5">Ankyrin repeat domain-containing protein</fullName>
    </submittedName>
</protein>
<feature type="repeat" description="ANK" evidence="3">
    <location>
        <begin position="534"/>
        <end position="568"/>
    </location>
</feature>
<evidence type="ECO:0000256" key="2">
    <source>
        <dbReference type="ARBA" id="ARBA00023043"/>
    </source>
</evidence>
<feature type="transmembrane region" description="Helical" evidence="4">
    <location>
        <begin position="72"/>
        <end position="92"/>
    </location>
</feature>
<dbReference type="RefSeq" id="WP_129836045.1">
    <property type="nucleotide sequence ID" value="NZ_CP035704.1"/>
</dbReference>
<evidence type="ECO:0000256" key="3">
    <source>
        <dbReference type="PROSITE-ProRule" id="PRU00023"/>
    </source>
</evidence>
<evidence type="ECO:0000256" key="4">
    <source>
        <dbReference type="SAM" id="Phobius"/>
    </source>
</evidence>
<keyword evidence="4" id="KW-1133">Transmembrane helix</keyword>
<feature type="transmembrane region" description="Helical" evidence="4">
    <location>
        <begin position="39"/>
        <end position="60"/>
    </location>
</feature>
<keyword evidence="4" id="KW-0472">Membrane</keyword>
<feature type="transmembrane region" description="Helical" evidence="4">
    <location>
        <begin position="15"/>
        <end position="32"/>
    </location>
</feature>
<evidence type="ECO:0000313" key="5">
    <source>
        <dbReference type="EMBL" id="QBB72253.1"/>
    </source>
</evidence>
<feature type="repeat" description="ANK" evidence="3">
    <location>
        <begin position="759"/>
        <end position="791"/>
    </location>
</feature>
<organism evidence="5 6">
    <name type="scientific">Pseudolysobacter antarcticus</name>
    <dbReference type="NCBI Taxonomy" id="2511995"/>
    <lineage>
        <taxon>Bacteria</taxon>
        <taxon>Pseudomonadati</taxon>
        <taxon>Pseudomonadota</taxon>
        <taxon>Gammaproteobacteria</taxon>
        <taxon>Lysobacterales</taxon>
        <taxon>Rhodanobacteraceae</taxon>
        <taxon>Pseudolysobacter</taxon>
    </lineage>
</organism>
<name>A0A411HP37_9GAMM</name>
<dbReference type="InterPro" id="IPR002110">
    <property type="entry name" value="Ankyrin_rpt"/>
</dbReference>
<feature type="repeat" description="ANK" evidence="3">
    <location>
        <begin position="301"/>
        <end position="333"/>
    </location>
</feature>
<feature type="transmembrane region" description="Helical" evidence="4">
    <location>
        <begin position="172"/>
        <end position="194"/>
    </location>
</feature>
<evidence type="ECO:0000256" key="1">
    <source>
        <dbReference type="ARBA" id="ARBA00022737"/>
    </source>
</evidence>
<dbReference type="EMBL" id="CP035704">
    <property type="protein sequence ID" value="QBB72253.1"/>
    <property type="molecule type" value="Genomic_DNA"/>
</dbReference>
<feature type="repeat" description="ANK" evidence="3">
    <location>
        <begin position="992"/>
        <end position="1032"/>
    </location>
</feature>
<feature type="transmembrane region" description="Helical" evidence="4">
    <location>
        <begin position="201"/>
        <end position="220"/>
    </location>
</feature>
<feature type="repeat" description="ANK" evidence="3">
    <location>
        <begin position="893"/>
        <end position="925"/>
    </location>
</feature>
<dbReference type="InterPro" id="IPR036770">
    <property type="entry name" value="Ankyrin_rpt-contain_sf"/>
</dbReference>
<sequence length="1150" mass="121694">MPNSSSTGIFARLAALRYFIPAALAFGASAFITQPAVLALLLAADALTLAAVCQVIGFGLEASFARTLLRRGLANFVLLVAYTAWLVALVAYPMRWILHDTTLPATLALSTALVLALLSLWRLWPAFGLVYVWDDAYPNQANESWILTAIRRSLRFAAHLTAEQDMFFSHGLPVALCLLLLCCGALSLAGLCGMPNIESRLLALLIYAVLAPLLCCVIANRSVRALFNQAQIERRYRRAARARATSDAHTARDEVLAQVISPAELNATLLCAVRSGQVDLALGALERGADANMLPAPGERDQRSLLILAVACSDLRLLRALIAAGADVNHMHNGLTPLLAATRDSHQGRPEAVVMLLTNGANPRVADSEENTPLHHAALSAEPVVAALLLDAGAEIDALNRAGYTPLATACAMANWGLLRFLLEHGARIDVEKAQPVLAVAAGIAEDDIEGIKLLLKRRAKVDAIGPLGRTALMNAALNGHARITRVLLDAGASVPLVDSHGVSALMEAARAGAEAVIELLAPRKPDANLLDASGRSALMIACQSRQAGERTIRQLLALGADTQLQTPDGKRALDFALANGRWDLVALLDPEHSLPRNMIEAASSGSLTDADSAAHLLDALRFGHWPVVELFSERARHWPAPQLAALYLELDAPEHATARRWLLNLGMDANAITESGESLSQVLLARLPASLAAVYDVLDAGASLSRAGVLAQLLSTIGSEQSHTTATDFSAQVQIAMMEDFALQLIERGVDFCMPDAQGRSVLASAVDHGMQRLTRELLARGADPNARDIHGRSALHAALHKPMLLALPLLQMLLRAGADPEAIAANNETPLGLALARAEAELSYWLRWSRWPLPQRALLACDLSAAAIVGDIDAVKRLLALGFGVNSCDAKGASALLRAAGSGHADLVEHLLAIGADANQAAPSGVTALAAAVNARRVAVVELLLTHGVAADQPLPGGGTPLMLAAAQAFPEIIERLLAHAATINAQDDKGRTALHAAAQFAFHNNDIERCQRALDLLIAHGADIALCNAEGQNALLLLLGAAVAPGPRPDQKHLLILLPILLGNRAAIDLQDTRGVSALHACAMHGLLLPARALLAARASTSVRDILGRTPAMLAQRMGYVDLVAELDINPDAPPSAAQILRQRHDS</sequence>